<dbReference type="Gene3D" id="1.20.1250.20">
    <property type="entry name" value="MFS general substrate transporter like domains"/>
    <property type="match status" value="3"/>
</dbReference>
<keyword evidence="2 5" id="KW-0812">Transmembrane</keyword>
<evidence type="ECO:0000313" key="6">
    <source>
        <dbReference type="EMBL" id="RYO91521.1"/>
    </source>
</evidence>
<dbReference type="InterPro" id="IPR036259">
    <property type="entry name" value="MFS_trans_sf"/>
</dbReference>
<keyword evidence="7" id="KW-1185">Reference proteome</keyword>
<feature type="transmembrane region" description="Helical" evidence="5">
    <location>
        <begin position="106"/>
        <end position="123"/>
    </location>
</feature>
<dbReference type="Pfam" id="PF00083">
    <property type="entry name" value="Sugar_tr"/>
    <property type="match status" value="1"/>
</dbReference>
<dbReference type="SUPFAM" id="SSF103473">
    <property type="entry name" value="MFS general substrate transporter"/>
    <property type="match status" value="1"/>
</dbReference>
<keyword evidence="4 5" id="KW-0472">Membrane</keyword>
<reference evidence="6 7" key="1">
    <citation type="submission" date="2018-06" db="EMBL/GenBank/DDBJ databases">
        <title>Complete Genomes of Monosporascus.</title>
        <authorList>
            <person name="Robinson A.J."/>
            <person name="Natvig D.O."/>
        </authorList>
    </citation>
    <scope>NUCLEOTIDE SEQUENCE [LARGE SCALE GENOMIC DNA]</scope>
    <source>
        <strain evidence="6 7">CBS 609.92</strain>
    </source>
</reference>
<evidence type="ECO:0000313" key="7">
    <source>
        <dbReference type="Proteomes" id="UP000294003"/>
    </source>
</evidence>
<dbReference type="InterPro" id="IPR050360">
    <property type="entry name" value="MFS_Sugar_Transporters"/>
</dbReference>
<evidence type="ECO:0000256" key="3">
    <source>
        <dbReference type="ARBA" id="ARBA00022989"/>
    </source>
</evidence>
<evidence type="ECO:0000256" key="2">
    <source>
        <dbReference type="ARBA" id="ARBA00022692"/>
    </source>
</evidence>
<name>A0ABY0HFM0_9PEZI</name>
<dbReference type="PANTHER" id="PTHR48022:SF2">
    <property type="entry name" value="PLASTIDIC GLUCOSE TRANSPORTER 4"/>
    <property type="match status" value="1"/>
</dbReference>
<sequence length="336" mass="37219">MFSNLPATSRQLLRPAPFRQKFGLPLDNGDRQLTARLQSGLQNGIQVGQILGLMVAGILADRYGYKKMRICMLFVGGILCGLRWGAFQTLTTTYAADVAPLGLRPILTTYAFPPPIILGVLFMPESPTWLVRHGRLADAKNSLCRLTSSLTEEIDYKVAMIAHTNELEREAQEGTSYLDCFRGVNRRRTGIACGAWIAQVCCGTWFGGNGDYFLQQAGFDAEIKTVVLARNAYNISSIIANFLNPPVLNPTAWNLRGRGGLIRCGFCLCVLVWAYSRLPEPKGLSPAELDMLFEQRVSAHKFRKVHVDPFQQQMVEESYLNSGSLNSSAWKSATMA</sequence>
<proteinExistence type="predicted"/>
<comment type="caution">
    <text evidence="6">The sequence shown here is derived from an EMBL/GenBank/DDBJ whole genome shotgun (WGS) entry which is preliminary data.</text>
</comment>
<dbReference type="EMBL" id="QJNS01000040">
    <property type="protein sequence ID" value="RYO91521.1"/>
    <property type="molecule type" value="Genomic_DNA"/>
</dbReference>
<keyword evidence="3 5" id="KW-1133">Transmembrane helix</keyword>
<organism evidence="6 7">
    <name type="scientific">Monosporascus cannonballus</name>
    <dbReference type="NCBI Taxonomy" id="155416"/>
    <lineage>
        <taxon>Eukaryota</taxon>
        <taxon>Fungi</taxon>
        <taxon>Dikarya</taxon>
        <taxon>Ascomycota</taxon>
        <taxon>Pezizomycotina</taxon>
        <taxon>Sordariomycetes</taxon>
        <taxon>Xylariomycetidae</taxon>
        <taxon>Xylariales</taxon>
        <taxon>Xylariales incertae sedis</taxon>
        <taxon>Monosporascus</taxon>
    </lineage>
</organism>
<dbReference type="PANTHER" id="PTHR48022">
    <property type="entry name" value="PLASTIDIC GLUCOSE TRANSPORTER 4"/>
    <property type="match status" value="1"/>
</dbReference>
<evidence type="ECO:0000256" key="5">
    <source>
        <dbReference type="SAM" id="Phobius"/>
    </source>
</evidence>
<gene>
    <name evidence="6" type="ORF">DL762_002135</name>
</gene>
<comment type="subcellular location">
    <subcellularLocation>
        <location evidence="1">Membrane</location>
        <topology evidence="1">Multi-pass membrane protein</topology>
    </subcellularLocation>
</comment>
<evidence type="ECO:0000256" key="1">
    <source>
        <dbReference type="ARBA" id="ARBA00004141"/>
    </source>
</evidence>
<evidence type="ECO:0000256" key="4">
    <source>
        <dbReference type="ARBA" id="ARBA00023136"/>
    </source>
</evidence>
<evidence type="ECO:0008006" key="8">
    <source>
        <dbReference type="Google" id="ProtNLM"/>
    </source>
</evidence>
<accession>A0ABY0HFM0</accession>
<protein>
    <recommendedName>
        <fullName evidence="8">Major facilitator superfamily (MFS) profile domain-containing protein</fullName>
    </recommendedName>
</protein>
<feature type="transmembrane region" description="Helical" evidence="5">
    <location>
        <begin position="70"/>
        <end position="86"/>
    </location>
</feature>
<dbReference type="InterPro" id="IPR005828">
    <property type="entry name" value="MFS_sugar_transport-like"/>
</dbReference>
<dbReference type="Proteomes" id="UP000294003">
    <property type="component" value="Unassembled WGS sequence"/>
</dbReference>